<dbReference type="EMBL" id="FOCX01000026">
    <property type="protein sequence ID" value="SEO99632.1"/>
    <property type="molecule type" value="Genomic_DNA"/>
</dbReference>
<reference evidence="3" key="1">
    <citation type="submission" date="2016-10" db="EMBL/GenBank/DDBJ databases">
        <authorList>
            <person name="Varghese N."/>
            <person name="Submissions S."/>
        </authorList>
    </citation>
    <scope>NUCLEOTIDE SEQUENCE [LARGE SCALE GENOMIC DNA]</scope>
    <source>
        <strain evidence="3">IBRC-M 10043</strain>
    </source>
</reference>
<keyword evidence="3" id="KW-1185">Reference proteome</keyword>
<sequence>MTANQDSATVAAARSTPTVSLEIEQARQRPPRVTELSFSHPKNYLGVPLAVVGSGQTGALVRQHLVSLPGRAKQGAIELGLLTPDGACTPLGDHVVAAGVKIHGSAEAALTTFDGLHGSPKRFCNVFPAWQDTAQRVFATYEPAEFIISTLRNYDRPLTLPELVETLAEKDEQRTARLFLRADSNSNRQAVEDVDLTDCSNYRGEPISQLKGCLFHTGIVTERGADTETIDPATDHWALEQPFRAQTGDNRGDGR</sequence>
<accession>A0A1H8U8M2</accession>
<evidence type="ECO:0000313" key="2">
    <source>
        <dbReference type="EMBL" id="SEO99632.1"/>
    </source>
</evidence>
<evidence type="ECO:0000313" key="3">
    <source>
        <dbReference type="Proteomes" id="UP000198775"/>
    </source>
</evidence>
<name>A0A1H8U8M2_9EURY</name>
<protein>
    <submittedName>
        <fullName evidence="2">Uncharacterized protein</fullName>
    </submittedName>
</protein>
<gene>
    <name evidence="2" type="ORF">SAMN05216388_102629</name>
</gene>
<dbReference type="Proteomes" id="UP000198775">
    <property type="component" value="Unassembled WGS sequence"/>
</dbReference>
<dbReference type="AlphaFoldDB" id="A0A1H8U8M2"/>
<feature type="region of interest" description="Disordered" evidence="1">
    <location>
        <begin position="1"/>
        <end position="32"/>
    </location>
</feature>
<organism evidence="2 3">
    <name type="scientific">Halorientalis persicus</name>
    <dbReference type="NCBI Taxonomy" id="1367881"/>
    <lineage>
        <taxon>Archaea</taxon>
        <taxon>Methanobacteriati</taxon>
        <taxon>Methanobacteriota</taxon>
        <taxon>Stenosarchaea group</taxon>
        <taxon>Halobacteria</taxon>
        <taxon>Halobacteriales</taxon>
        <taxon>Haloarculaceae</taxon>
        <taxon>Halorientalis</taxon>
    </lineage>
</organism>
<proteinExistence type="predicted"/>
<evidence type="ECO:0000256" key="1">
    <source>
        <dbReference type="SAM" id="MobiDB-lite"/>
    </source>
</evidence>